<dbReference type="InterPro" id="IPR038109">
    <property type="entry name" value="DNA_bind_recomb_sf"/>
</dbReference>
<dbReference type="GO" id="GO:0003677">
    <property type="term" value="F:DNA binding"/>
    <property type="evidence" value="ECO:0007669"/>
    <property type="project" value="UniProtKB-KW"/>
</dbReference>
<dbReference type="AlphaFoldDB" id="A0AAU9QXR3"/>
<gene>
    <name evidence="5" type="ORF">THF1A12_90042</name>
</gene>
<comment type="caution">
    <text evidence="5">The sequence shown here is derived from an EMBL/GenBank/DDBJ whole genome shotgun (WGS) entry which is preliminary data.</text>
</comment>
<dbReference type="PANTHER" id="PTHR30461">
    <property type="entry name" value="DNA-INVERTASE FROM LAMBDOID PROPHAGE"/>
    <property type="match status" value="1"/>
</dbReference>
<evidence type="ECO:0000259" key="4">
    <source>
        <dbReference type="PROSITE" id="PS51737"/>
    </source>
</evidence>
<dbReference type="Proteomes" id="UP001295462">
    <property type="component" value="Unassembled WGS sequence"/>
</dbReference>
<dbReference type="InterPro" id="IPR050639">
    <property type="entry name" value="SSR_resolvase"/>
</dbReference>
<evidence type="ECO:0000313" key="6">
    <source>
        <dbReference type="Proteomes" id="UP001295462"/>
    </source>
</evidence>
<evidence type="ECO:0000313" key="5">
    <source>
        <dbReference type="EMBL" id="CAH1603938.1"/>
    </source>
</evidence>
<reference evidence="5" key="1">
    <citation type="submission" date="2022-01" db="EMBL/GenBank/DDBJ databases">
        <authorList>
            <person name="Lagorce A."/>
        </authorList>
    </citation>
    <scope>NUCLEOTIDE SEQUENCE</scope>
    <source>
        <strain evidence="5">Th15_F1_A12</strain>
    </source>
</reference>
<keyword evidence="3" id="KW-0175">Coiled coil</keyword>
<dbReference type="Pfam" id="PF07508">
    <property type="entry name" value="Recombinase"/>
    <property type="match status" value="1"/>
</dbReference>
<dbReference type="EMBL" id="CAKMUD010000149">
    <property type="protein sequence ID" value="CAH1603938.1"/>
    <property type="molecule type" value="Genomic_DNA"/>
</dbReference>
<dbReference type="InterPro" id="IPR006119">
    <property type="entry name" value="Resolv_N"/>
</dbReference>
<evidence type="ECO:0000256" key="1">
    <source>
        <dbReference type="ARBA" id="ARBA00023125"/>
    </source>
</evidence>
<dbReference type="CDD" id="cd00338">
    <property type="entry name" value="Ser_Recombinase"/>
    <property type="match status" value="1"/>
</dbReference>
<dbReference type="Gene3D" id="3.90.1750.20">
    <property type="entry name" value="Putative Large Serine Recombinase, Chain B, Domain 2"/>
    <property type="match status" value="1"/>
</dbReference>
<feature type="domain" description="Recombinase" evidence="4">
    <location>
        <begin position="229"/>
        <end position="365"/>
    </location>
</feature>
<dbReference type="SUPFAM" id="SSF53041">
    <property type="entry name" value="Resolvase-like"/>
    <property type="match status" value="1"/>
</dbReference>
<dbReference type="PROSITE" id="PS51737">
    <property type="entry name" value="RECOMBINASE_DNA_BIND"/>
    <property type="match status" value="1"/>
</dbReference>
<organism evidence="5 6">
    <name type="scientific">Vibrio jasicida</name>
    <dbReference type="NCBI Taxonomy" id="766224"/>
    <lineage>
        <taxon>Bacteria</taxon>
        <taxon>Pseudomonadati</taxon>
        <taxon>Pseudomonadota</taxon>
        <taxon>Gammaproteobacteria</taxon>
        <taxon>Vibrionales</taxon>
        <taxon>Vibrionaceae</taxon>
        <taxon>Vibrio</taxon>
    </lineage>
</organism>
<dbReference type="Pfam" id="PF00239">
    <property type="entry name" value="Resolvase"/>
    <property type="match status" value="1"/>
</dbReference>
<dbReference type="PANTHER" id="PTHR30461:SF2">
    <property type="entry name" value="SERINE RECOMBINASE PINE-RELATED"/>
    <property type="match status" value="1"/>
</dbReference>
<dbReference type="GO" id="GO:0000150">
    <property type="term" value="F:DNA strand exchange activity"/>
    <property type="evidence" value="ECO:0007669"/>
    <property type="project" value="InterPro"/>
</dbReference>
<dbReference type="RefSeq" id="WP_409588107.1">
    <property type="nucleotide sequence ID" value="NZ_CAKMTZ010000002.1"/>
</dbReference>
<sequence>MIGAENLKTELFEYDKTKFNGICVPYARFSTKGQSKVGKKSLERQLSKAREYAKRNNLYINEDLIFTDKGVSGYSNQGDLSKAFKKGQMATMLLLLEDVPPLERENVYITFHNFDRFSRMSPDAAQAHFNKILNRGFKIVTTIDNQLYDRRDKGMSNMLISIIKMTTAWQESLNKSIYIKDALSRKKKVIEYLYTHPTQKGKHKHIGIVQPSIPRWIDQENVTYEYVAADGSKRVDTFKKFSLNKRKAAVVRQIFDLKIAGLGYTRICQKLNNDGVEVFDQGKFKKAKKWHSYAVQNIITSDKVLGNIVLMEMVAEEYHCKETDEIKTKKVKQEVTSRLENYYPAVVDEETFRLANVLKFQEKKGKPLGRIGERTNIFSTFMSCYCGASLQYSRSQINKKSKNTPPIYREQLRCTNALVKNGCFDDYINYVELEQAFFKYVNHIDFREICVVGDKSLEAEISNLQSEIKALNDEKKALSKKNSGLEKTFESAISQGLNADYVLVALNDVKKSSELIETKINDLKLKISKLKVSMDSKETEYLDIVEYSKQIKNSSTETKIMMRKKLNEFLHSKIKWMEICSSKNSKFVILCFHDEVIRTFAYTDNYANDLMFNTIKLTYEVDDSHLNYELFLIYIDQIKRSLRGETEVVTNADLINALQRLKRQFYESKGVVNV</sequence>
<keyword evidence="1" id="KW-0238">DNA-binding</keyword>
<feature type="coiled-coil region" evidence="3">
    <location>
        <begin position="454"/>
        <end position="488"/>
    </location>
</feature>
<evidence type="ECO:0000256" key="2">
    <source>
        <dbReference type="ARBA" id="ARBA00023172"/>
    </source>
</evidence>
<dbReference type="InterPro" id="IPR011109">
    <property type="entry name" value="DNA_bind_recombinase_dom"/>
</dbReference>
<accession>A0AAU9QXR3</accession>
<evidence type="ECO:0000256" key="3">
    <source>
        <dbReference type="SAM" id="Coils"/>
    </source>
</evidence>
<dbReference type="InterPro" id="IPR036162">
    <property type="entry name" value="Resolvase-like_N_sf"/>
</dbReference>
<dbReference type="SMART" id="SM00857">
    <property type="entry name" value="Resolvase"/>
    <property type="match status" value="1"/>
</dbReference>
<proteinExistence type="predicted"/>
<keyword evidence="2" id="KW-0233">DNA recombination</keyword>
<dbReference type="Gene3D" id="3.40.50.1390">
    <property type="entry name" value="Resolvase, N-terminal catalytic domain"/>
    <property type="match status" value="1"/>
</dbReference>
<protein>
    <submittedName>
        <fullName evidence="5">Recombinase domain-containing protein</fullName>
    </submittedName>
</protein>
<name>A0AAU9QXR3_9VIBR</name>